<dbReference type="RefSeq" id="WP_119361235.1">
    <property type="nucleotide sequence ID" value="NZ_QWKZ01000151.1"/>
</dbReference>
<reference evidence="2 3" key="1">
    <citation type="submission" date="2018-08" db="EMBL/GenBank/DDBJ databases">
        <title>Meiothermus luteus KCTC 52599 genome sequencing project.</title>
        <authorList>
            <person name="Da Costa M.S."/>
            <person name="Albuquerque L."/>
            <person name="Raposo P."/>
            <person name="Froufe H.J.C."/>
            <person name="Barroso C.S."/>
            <person name="Egas C."/>
        </authorList>
    </citation>
    <scope>NUCLEOTIDE SEQUENCE [LARGE SCALE GENOMIC DNA]</scope>
    <source>
        <strain evidence="2 3">KCTC 52599</strain>
    </source>
</reference>
<dbReference type="SMART" id="SM00347">
    <property type="entry name" value="HTH_MARR"/>
    <property type="match status" value="1"/>
</dbReference>
<dbReference type="InterPro" id="IPR036388">
    <property type="entry name" value="WH-like_DNA-bd_sf"/>
</dbReference>
<dbReference type="SUPFAM" id="SSF46785">
    <property type="entry name" value="Winged helix' DNA-binding domain"/>
    <property type="match status" value="1"/>
</dbReference>
<dbReference type="PRINTS" id="PR00598">
    <property type="entry name" value="HTHMARR"/>
</dbReference>
<sequence length="149" mass="17331">MKFTLDEIMEEMWHLSSHLVWQMRLDQQRAFEGLGLSPMQAFALMCVAGGMDQPSALAFVMDTSPQGVSQLLAGLEERGLVRRELDPEDRRKVRILLTPEGEGLLERMRENWKQVSRERFSRLSPEELEMLLRSYRKLIEPREKGTTQP</sequence>
<dbReference type="Gene3D" id="1.10.10.10">
    <property type="entry name" value="Winged helix-like DNA-binding domain superfamily/Winged helix DNA-binding domain"/>
    <property type="match status" value="1"/>
</dbReference>
<dbReference type="OrthoDB" id="9804055at2"/>
<name>A0A399EH22_9DEIN</name>
<comment type="caution">
    <text evidence="2">The sequence shown here is derived from an EMBL/GenBank/DDBJ whole genome shotgun (WGS) entry which is preliminary data.</text>
</comment>
<dbReference type="PROSITE" id="PS50995">
    <property type="entry name" value="HTH_MARR_2"/>
    <property type="match status" value="1"/>
</dbReference>
<evidence type="ECO:0000259" key="1">
    <source>
        <dbReference type="PROSITE" id="PS50995"/>
    </source>
</evidence>
<dbReference type="PANTHER" id="PTHR33164:SF43">
    <property type="entry name" value="HTH-TYPE TRANSCRIPTIONAL REPRESSOR YETL"/>
    <property type="match status" value="1"/>
</dbReference>
<dbReference type="GO" id="GO:0006950">
    <property type="term" value="P:response to stress"/>
    <property type="evidence" value="ECO:0007669"/>
    <property type="project" value="TreeGrafter"/>
</dbReference>
<organism evidence="2 3">
    <name type="scientific">Meiothermus luteus</name>
    <dbReference type="NCBI Taxonomy" id="2026184"/>
    <lineage>
        <taxon>Bacteria</taxon>
        <taxon>Thermotogati</taxon>
        <taxon>Deinococcota</taxon>
        <taxon>Deinococci</taxon>
        <taxon>Thermales</taxon>
        <taxon>Thermaceae</taxon>
        <taxon>Meiothermus</taxon>
    </lineage>
</organism>
<dbReference type="InterPro" id="IPR036390">
    <property type="entry name" value="WH_DNA-bd_sf"/>
</dbReference>
<gene>
    <name evidence="2" type="primary">hosA</name>
    <name evidence="2" type="ORF">Mlute_02756</name>
</gene>
<feature type="domain" description="HTH marR-type" evidence="1">
    <location>
        <begin position="5"/>
        <end position="140"/>
    </location>
</feature>
<dbReference type="InterPro" id="IPR000835">
    <property type="entry name" value="HTH_MarR-typ"/>
</dbReference>
<accession>A0A399EH22</accession>
<evidence type="ECO:0000313" key="3">
    <source>
        <dbReference type="Proteomes" id="UP000265800"/>
    </source>
</evidence>
<protein>
    <submittedName>
        <fullName evidence="2">Transcriptional regulator HosA</fullName>
    </submittedName>
</protein>
<proteinExistence type="predicted"/>
<evidence type="ECO:0000313" key="2">
    <source>
        <dbReference type="EMBL" id="RIH81581.1"/>
    </source>
</evidence>
<dbReference type="Proteomes" id="UP000265800">
    <property type="component" value="Unassembled WGS sequence"/>
</dbReference>
<dbReference type="PANTHER" id="PTHR33164">
    <property type="entry name" value="TRANSCRIPTIONAL REGULATOR, MARR FAMILY"/>
    <property type="match status" value="1"/>
</dbReference>
<keyword evidence="3" id="KW-1185">Reference proteome</keyword>
<dbReference type="GO" id="GO:0003700">
    <property type="term" value="F:DNA-binding transcription factor activity"/>
    <property type="evidence" value="ECO:0007669"/>
    <property type="project" value="InterPro"/>
</dbReference>
<dbReference type="Pfam" id="PF12802">
    <property type="entry name" value="MarR_2"/>
    <property type="match status" value="1"/>
</dbReference>
<dbReference type="InterPro" id="IPR039422">
    <property type="entry name" value="MarR/SlyA-like"/>
</dbReference>
<dbReference type="EMBL" id="QWKZ01000151">
    <property type="protein sequence ID" value="RIH81581.1"/>
    <property type="molecule type" value="Genomic_DNA"/>
</dbReference>
<dbReference type="AlphaFoldDB" id="A0A399EH22"/>